<accession>A0A9N8ZBX0</accession>
<dbReference type="EMBL" id="CAJVPL010000376">
    <property type="protein sequence ID" value="CAG8489513.1"/>
    <property type="molecule type" value="Genomic_DNA"/>
</dbReference>
<keyword evidence="2" id="KW-1185">Reference proteome</keyword>
<gene>
    <name evidence="1" type="ORF">AGERDE_LOCUS3673</name>
</gene>
<organism evidence="1 2">
    <name type="scientific">Ambispora gerdemannii</name>
    <dbReference type="NCBI Taxonomy" id="144530"/>
    <lineage>
        <taxon>Eukaryota</taxon>
        <taxon>Fungi</taxon>
        <taxon>Fungi incertae sedis</taxon>
        <taxon>Mucoromycota</taxon>
        <taxon>Glomeromycotina</taxon>
        <taxon>Glomeromycetes</taxon>
        <taxon>Archaeosporales</taxon>
        <taxon>Ambisporaceae</taxon>
        <taxon>Ambispora</taxon>
    </lineage>
</organism>
<protein>
    <submittedName>
        <fullName evidence="1">13200_t:CDS:1</fullName>
    </submittedName>
</protein>
<evidence type="ECO:0000313" key="2">
    <source>
        <dbReference type="Proteomes" id="UP000789831"/>
    </source>
</evidence>
<proteinExistence type="predicted"/>
<name>A0A9N8ZBX0_9GLOM</name>
<dbReference type="Proteomes" id="UP000789831">
    <property type="component" value="Unassembled WGS sequence"/>
</dbReference>
<reference evidence="1" key="1">
    <citation type="submission" date="2021-06" db="EMBL/GenBank/DDBJ databases">
        <authorList>
            <person name="Kallberg Y."/>
            <person name="Tangrot J."/>
            <person name="Rosling A."/>
        </authorList>
    </citation>
    <scope>NUCLEOTIDE SEQUENCE</scope>
    <source>
        <strain evidence="1">MT106</strain>
    </source>
</reference>
<comment type="caution">
    <text evidence="1">The sequence shown here is derived from an EMBL/GenBank/DDBJ whole genome shotgun (WGS) entry which is preliminary data.</text>
</comment>
<dbReference type="AlphaFoldDB" id="A0A9N8ZBX0"/>
<sequence>MIKPVQLSEYIHVPQRHLLMVCLASGIFARHKKHRALLFCTDRAGVVAVSPILLPSDETSGSSTIIITELEELNGGEGDDDVEGSVLFVDMAVT</sequence>
<evidence type="ECO:0000313" key="1">
    <source>
        <dbReference type="EMBL" id="CAG8489513.1"/>
    </source>
</evidence>